<reference evidence="4" key="1">
    <citation type="journal article" date="2017" name="Genome Biol.">
        <title>Comparative genomics reveals high biological diversity and specific adaptations in the industrially and medically important fungal genus Aspergillus.</title>
        <authorList>
            <person name="de Vries R.P."/>
            <person name="Riley R."/>
            <person name="Wiebenga A."/>
            <person name="Aguilar-Osorio G."/>
            <person name="Amillis S."/>
            <person name="Uchima C.A."/>
            <person name="Anderluh G."/>
            <person name="Asadollahi M."/>
            <person name="Askin M."/>
            <person name="Barry K."/>
            <person name="Battaglia E."/>
            <person name="Bayram O."/>
            <person name="Benocci T."/>
            <person name="Braus-Stromeyer S.A."/>
            <person name="Caldana C."/>
            <person name="Canovas D."/>
            <person name="Cerqueira G.C."/>
            <person name="Chen F."/>
            <person name="Chen W."/>
            <person name="Choi C."/>
            <person name="Clum A."/>
            <person name="Dos Santos R.A."/>
            <person name="Damasio A.R."/>
            <person name="Diallinas G."/>
            <person name="Emri T."/>
            <person name="Fekete E."/>
            <person name="Flipphi M."/>
            <person name="Freyberg S."/>
            <person name="Gallo A."/>
            <person name="Gournas C."/>
            <person name="Habgood R."/>
            <person name="Hainaut M."/>
            <person name="Harispe M.L."/>
            <person name="Henrissat B."/>
            <person name="Hilden K.S."/>
            <person name="Hope R."/>
            <person name="Hossain A."/>
            <person name="Karabika E."/>
            <person name="Karaffa L."/>
            <person name="Karanyi Z."/>
            <person name="Krasevec N."/>
            <person name="Kuo A."/>
            <person name="Kusch H."/>
            <person name="LaButti K."/>
            <person name="Lagendijk E.L."/>
            <person name="Lapidus A."/>
            <person name="Levasseur A."/>
            <person name="Lindquist E."/>
            <person name="Lipzen A."/>
            <person name="Logrieco A.F."/>
            <person name="MacCabe A."/>
            <person name="Maekelae M.R."/>
            <person name="Malavazi I."/>
            <person name="Melin P."/>
            <person name="Meyer V."/>
            <person name="Mielnichuk N."/>
            <person name="Miskei M."/>
            <person name="Molnar A.P."/>
            <person name="Mule G."/>
            <person name="Ngan C.Y."/>
            <person name="Orejas M."/>
            <person name="Orosz E."/>
            <person name="Ouedraogo J.P."/>
            <person name="Overkamp K.M."/>
            <person name="Park H.-S."/>
            <person name="Perrone G."/>
            <person name="Piumi F."/>
            <person name="Punt P.J."/>
            <person name="Ram A.F."/>
            <person name="Ramon A."/>
            <person name="Rauscher S."/>
            <person name="Record E."/>
            <person name="Riano-Pachon D.M."/>
            <person name="Robert V."/>
            <person name="Roehrig J."/>
            <person name="Ruller R."/>
            <person name="Salamov A."/>
            <person name="Salih N.S."/>
            <person name="Samson R.A."/>
            <person name="Sandor E."/>
            <person name="Sanguinetti M."/>
            <person name="Schuetze T."/>
            <person name="Sepcic K."/>
            <person name="Shelest E."/>
            <person name="Sherlock G."/>
            <person name="Sophianopoulou V."/>
            <person name="Squina F.M."/>
            <person name="Sun H."/>
            <person name="Susca A."/>
            <person name="Todd R.B."/>
            <person name="Tsang A."/>
            <person name="Unkles S.E."/>
            <person name="van de Wiele N."/>
            <person name="van Rossen-Uffink D."/>
            <person name="Oliveira J.V."/>
            <person name="Vesth T.C."/>
            <person name="Visser J."/>
            <person name="Yu J.-H."/>
            <person name="Zhou M."/>
            <person name="Andersen M.R."/>
            <person name="Archer D.B."/>
            <person name="Baker S.E."/>
            <person name="Benoit I."/>
            <person name="Brakhage A.A."/>
            <person name="Braus G.H."/>
            <person name="Fischer R."/>
            <person name="Frisvad J.C."/>
            <person name="Goldman G.H."/>
            <person name="Houbraken J."/>
            <person name="Oakley B."/>
            <person name="Pocsi I."/>
            <person name="Scazzocchio C."/>
            <person name="Seiboth B."/>
            <person name="vanKuyk P.A."/>
            <person name="Wortman J."/>
            <person name="Dyer P.S."/>
            <person name="Grigoriev I.V."/>
        </authorList>
    </citation>
    <scope>NUCLEOTIDE SEQUENCE [LARGE SCALE GENOMIC DNA]</scope>
    <source>
        <strain evidence="4">CBS 106.47</strain>
    </source>
</reference>
<sequence length="138" mass="14726">MEGGESNLDKDSDHAGTQRGYKTDRQTDRRKTSLSARLDQATNLFCGRSPSPTCRPFSSVHSAISILSLVPYQSHPIPSHPLARSAIRSVTSIHSAVSLAITSTIPSLQSISVVAAAAAGWDILFLLVLLQLVVVLSC</sequence>
<evidence type="ECO:0000256" key="1">
    <source>
        <dbReference type="SAM" id="MobiDB-lite"/>
    </source>
</evidence>
<proteinExistence type="predicted"/>
<feature type="region of interest" description="Disordered" evidence="1">
    <location>
        <begin position="1"/>
        <end position="35"/>
    </location>
</feature>
<keyword evidence="2" id="KW-1133">Transmembrane helix</keyword>
<evidence type="ECO:0000256" key="2">
    <source>
        <dbReference type="SAM" id="Phobius"/>
    </source>
</evidence>
<gene>
    <name evidence="3" type="ORF">ASPFODRAFT_43061</name>
</gene>
<protein>
    <submittedName>
        <fullName evidence="3">Uncharacterized protein</fullName>
    </submittedName>
</protein>
<dbReference type="EMBL" id="KV878238">
    <property type="protein sequence ID" value="OJZ89778.1"/>
    <property type="molecule type" value="Genomic_DNA"/>
</dbReference>
<feature type="compositionally biased region" description="Basic and acidic residues" evidence="1">
    <location>
        <begin position="7"/>
        <end position="31"/>
    </location>
</feature>
<feature type="transmembrane region" description="Helical" evidence="2">
    <location>
        <begin position="113"/>
        <end position="136"/>
    </location>
</feature>
<keyword evidence="2" id="KW-0472">Membrane</keyword>
<dbReference type="AlphaFoldDB" id="A0A1M3TSA8"/>
<dbReference type="VEuPathDB" id="FungiDB:ASPFODRAFT_43061"/>
<accession>A0A1M3TSA8</accession>
<keyword evidence="2" id="KW-0812">Transmembrane</keyword>
<evidence type="ECO:0000313" key="4">
    <source>
        <dbReference type="Proteomes" id="UP000184063"/>
    </source>
</evidence>
<organism evidence="3 4">
    <name type="scientific">Aspergillus luchuensis (strain CBS 106.47)</name>
    <dbReference type="NCBI Taxonomy" id="1137211"/>
    <lineage>
        <taxon>Eukaryota</taxon>
        <taxon>Fungi</taxon>
        <taxon>Dikarya</taxon>
        <taxon>Ascomycota</taxon>
        <taxon>Pezizomycotina</taxon>
        <taxon>Eurotiomycetes</taxon>
        <taxon>Eurotiomycetidae</taxon>
        <taxon>Eurotiales</taxon>
        <taxon>Aspergillaceae</taxon>
        <taxon>Aspergillus</taxon>
        <taxon>Aspergillus subgen. Circumdati</taxon>
    </lineage>
</organism>
<evidence type="ECO:0000313" key="3">
    <source>
        <dbReference type="EMBL" id="OJZ89778.1"/>
    </source>
</evidence>
<dbReference type="Proteomes" id="UP000184063">
    <property type="component" value="Unassembled WGS sequence"/>
</dbReference>
<name>A0A1M3TSA8_ASPLC</name>